<organism evidence="3 4">
    <name type="scientific">Clostridium uliginosum</name>
    <dbReference type="NCBI Taxonomy" id="119641"/>
    <lineage>
        <taxon>Bacteria</taxon>
        <taxon>Bacillati</taxon>
        <taxon>Bacillota</taxon>
        <taxon>Clostridia</taxon>
        <taxon>Eubacteriales</taxon>
        <taxon>Clostridiaceae</taxon>
        <taxon>Clostridium</taxon>
    </lineage>
</organism>
<reference evidence="3 4" key="1">
    <citation type="submission" date="2016-10" db="EMBL/GenBank/DDBJ databases">
        <authorList>
            <person name="de Groot N.N."/>
        </authorList>
    </citation>
    <scope>NUCLEOTIDE SEQUENCE [LARGE SCALE GENOMIC DNA]</scope>
    <source>
        <strain evidence="3 4">DSM 12992</strain>
    </source>
</reference>
<sequence length="322" mass="37665">MYEDLDKLIKNMKNNPIRYISLIILLGIVVPLFIQTPYWIGNYYLLITTDFKASDILSFWGNFLAFIATTTLGVLALWQNKIIQDKANDENKKLQEQNDKLREQDIERYKLEIISKYYSNVMFCDDIQIRTKVIQQMTEETREKYNEQVLYKKDDFNGSVFDTIEVKFILKLLNQHVPQSIKINGITLRYNGCSRKDEDNVINGGESIRLLPRKEYFSPLSINKYKKFKLSATLCINNITNENNARNYTEIQSKDIAIKIEKSTQIFIVIDLSIKNPFNINTTALYIISLKNTNEIDNNNFLKFKIEDITMQLVGLNMEIRG</sequence>
<evidence type="ECO:0000313" key="4">
    <source>
        <dbReference type="Proteomes" id="UP000199263"/>
    </source>
</evidence>
<keyword evidence="4" id="KW-1185">Reference proteome</keyword>
<dbReference type="RefSeq" id="WP_090088810.1">
    <property type="nucleotide sequence ID" value="NZ_FOMG01000003.1"/>
</dbReference>
<evidence type="ECO:0000256" key="1">
    <source>
        <dbReference type="SAM" id="Coils"/>
    </source>
</evidence>
<proteinExistence type="predicted"/>
<dbReference type="OrthoDB" id="3035911at2"/>
<feature type="transmembrane region" description="Helical" evidence="2">
    <location>
        <begin position="60"/>
        <end position="78"/>
    </location>
</feature>
<protein>
    <submittedName>
        <fullName evidence="3">Uncharacterized protein</fullName>
    </submittedName>
</protein>
<keyword evidence="2" id="KW-1133">Transmembrane helix</keyword>
<keyword evidence="2" id="KW-0472">Membrane</keyword>
<keyword evidence="1" id="KW-0175">Coiled coil</keyword>
<dbReference type="EMBL" id="FOMG01000003">
    <property type="protein sequence ID" value="SFC41704.1"/>
    <property type="molecule type" value="Genomic_DNA"/>
</dbReference>
<feature type="coiled-coil region" evidence="1">
    <location>
        <begin position="80"/>
        <end position="107"/>
    </location>
</feature>
<name>A0A1I1IZL4_9CLOT</name>
<dbReference type="Proteomes" id="UP000199263">
    <property type="component" value="Unassembled WGS sequence"/>
</dbReference>
<gene>
    <name evidence="3" type="ORF">SAMN05421842_103132</name>
</gene>
<dbReference type="AlphaFoldDB" id="A0A1I1IZL4"/>
<evidence type="ECO:0000313" key="3">
    <source>
        <dbReference type="EMBL" id="SFC41704.1"/>
    </source>
</evidence>
<evidence type="ECO:0000256" key="2">
    <source>
        <dbReference type="SAM" id="Phobius"/>
    </source>
</evidence>
<keyword evidence="2" id="KW-0812">Transmembrane</keyword>
<feature type="transmembrane region" description="Helical" evidence="2">
    <location>
        <begin position="20"/>
        <end position="40"/>
    </location>
</feature>
<accession>A0A1I1IZL4</accession>